<dbReference type="AlphaFoldDB" id="G4CJ56"/>
<name>G4CJ56_9NEIS</name>
<evidence type="ECO:0000313" key="3">
    <source>
        <dbReference type="Proteomes" id="UP000003019"/>
    </source>
</evidence>
<sequence length="147" mass="17147">MIMRKLLLLAALLGASAIPALAQTIPAEFQGKWAGFYQATQPTRAQMRQYCQRPDKYADQEVFFMRVNPRGFRIFEYDGGIDSLNIRISRANSIELEGRASIRMDSEDETVVRKNNQRWEWSIDRRGLLIDSSDWHDNPMVFFRCPR</sequence>
<protein>
    <submittedName>
        <fullName evidence="2">Uncharacterized protein</fullName>
    </submittedName>
</protein>
<feature type="signal peptide" evidence="1">
    <location>
        <begin position="1"/>
        <end position="22"/>
    </location>
</feature>
<feature type="chain" id="PRO_5003461953" evidence="1">
    <location>
        <begin position="23"/>
        <end position="147"/>
    </location>
</feature>
<accession>G4CJ56</accession>
<organism evidence="2 3">
    <name type="scientific">Neisseria shayeganii 871</name>
    <dbReference type="NCBI Taxonomy" id="1032488"/>
    <lineage>
        <taxon>Bacteria</taxon>
        <taxon>Pseudomonadati</taxon>
        <taxon>Pseudomonadota</taxon>
        <taxon>Betaproteobacteria</taxon>
        <taxon>Neisseriales</taxon>
        <taxon>Neisseriaceae</taxon>
        <taxon>Neisseria</taxon>
    </lineage>
</organism>
<gene>
    <name evidence="2" type="ORF">HMPREF9371_1645</name>
</gene>
<keyword evidence="1" id="KW-0732">Signal</keyword>
<keyword evidence="3" id="KW-1185">Reference proteome</keyword>
<comment type="caution">
    <text evidence="2">The sequence shown here is derived from an EMBL/GenBank/DDBJ whole genome shotgun (WGS) entry which is preliminary data.</text>
</comment>
<evidence type="ECO:0000256" key="1">
    <source>
        <dbReference type="SAM" id="SignalP"/>
    </source>
</evidence>
<dbReference type="STRING" id="1032488.HMPREF9371_1645"/>
<reference evidence="2 3" key="1">
    <citation type="submission" date="2011-05" db="EMBL/GenBank/DDBJ databases">
        <authorList>
            <person name="Muzny D."/>
            <person name="Qin X."/>
            <person name="Deng J."/>
            <person name="Jiang H."/>
            <person name="Liu Y."/>
            <person name="Qu J."/>
            <person name="Song X.-Z."/>
            <person name="Zhang L."/>
            <person name="Thornton R."/>
            <person name="Coyle M."/>
            <person name="Francisco L."/>
            <person name="Jackson L."/>
            <person name="Javaid M."/>
            <person name="Korchina V."/>
            <person name="Kovar C."/>
            <person name="Mata R."/>
            <person name="Mathew T."/>
            <person name="Ngo R."/>
            <person name="Nguyen L."/>
            <person name="Nguyen N."/>
            <person name="Okwuonu G."/>
            <person name="Ongeri F."/>
            <person name="Pham C."/>
            <person name="Simmons D."/>
            <person name="Wilczek-Boney K."/>
            <person name="Hale W."/>
            <person name="Jakkamsetti A."/>
            <person name="Pham P."/>
            <person name="Ruth R."/>
            <person name="San Lucas F."/>
            <person name="Warren J."/>
            <person name="Zhang J."/>
            <person name="Zhao Z."/>
            <person name="Zhou C."/>
            <person name="Zhu D."/>
            <person name="Lee S."/>
            <person name="Bess C."/>
            <person name="Blankenburg K."/>
            <person name="Forbes L."/>
            <person name="Fu Q."/>
            <person name="Gubbala S."/>
            <person name="Hirani K."/>
            <person name="Jayaseelan J.C."/>
            <person name="Lara F."/>
            <person name="Munidasa M."/>
            <person name="Palculict T."/>
            <person name="Patil S."/>
            <person name="Pu L.-L."/>
            <person name="Saada N."/>
            <person name="Tang L."/>
            <person name="Weissenberger G."/>
            <person name="Zhu Y."/>
            <person name="Hemphill L."/>
            <person name="Shang Y."/>
            <person name="Youmans B."/>
            <person name="Ayvaz T."/>
            <person name="Ross M."/>
            <person name="Santibanez J."/>
            <person name="Aqrawi P."/>
            <person name="Gross S."/>
            <person name="Joshi V."/>
            <person name="Fowler G."/>
            <person name="Nazareth L."/>
            <person name="Reid J."/>
            <person name="Worley K."/>
            <person name="Petrosino J."/>
            <person name="Highlander S."/>
            <person name="Gibbs R."/>
        </authorList>
    </citation>
    <scope>NUCLEOTIDE SEQUENCE [LARGE SCALE GENOMIC DNA]</scope>
    <source>
        <strain evidence="2 3">871</strain>
    </source>
</reference>
<dbReference type="HOGENOM" id="CLU_1766057_0_0_4"/>
<dbReference type="PATRIC" id="fig|1032488.3.peg.1553"/>
<evidence type="ECO:0000313" key="2">
    <source>
        <dbReference type="EMBL" id="EGY52150.1"/>
    </source>
</evidence>
<dbReference type="EMBL" id="AGAY01000059">
    <property type="protein sequence ID" value="EGY52150.1"/>
    <property type="molecule type" value="Genomic_DNA"/>
</dbReference>
<proteinExistence type="predicted"/>
<dbReference type="Proteomes" id="UP000003019">
    <property type="component" value="Unassembled WGS sequence"/>
</dbReference>